<evidence type="ECO:0000313" key="7">
    <source>
        <dbReference type="EMBL" id="UGS36296.1"/>
    </source>
</evidence>
<dbReference type="SUPFAM" id="SSF103473">
    <property type="entry name" value="MFS general substrate transporter"/>
    <property type="match status" value="1"/>
</dbReference>
<protein>
    <recommendedName>
        <fullName evidence="6">Major facilitator superfamily (MFS) profile domain-containing protein</fullName>
    </recommendedName>
</protein>
<evidence type="ECO:0000256" key="2">
    <source>
        <dbReference type="ARBA" id="ARBA00022692"/>
    </source>
</evidence>
<dbReference type="GO" id="GO:0005886">
    <property type="term" value="C:plasma membrane"/>
    <property type="evidence" value="ECO:0007669"/>
    <property type="project" value="UniProtKB-SubCell"/>
</dbReference>
<dbReference type="GO" id="GO:0022857">
    <property type="term" value="F:transmembrane transporter activity"/>
    <property type="evidence" value="ECO:0007669"/>
    <property type="project" value="InterPro"/>
</dbReference>
<feature type="transmembrane region" description="Helical" evidence="5">
    <location>
        <begin position="78"/>
        <end position="99"/>
    </location>
</feature>
<evidence type="ECO:0000256" key="4">
    <source>
        <dbReference type="ARBA" id="ARBA00023136"/>
    </source>
</evidence>
<comment type="subcellular location">
    <subcellularLocation>
        <location evidence="1">Cell membrane</location>
        <topology evidence="1">Multi-pass membrane protein</topology>
    </subcellularLocation>
</comment>
<dbReference type="Proteomes" id="UP001162834">
    <property type="component" value="Chromosome"/>
</dbReference>
<gene>
    <name evidence="7" type="ORF">DSM104329_02700</name>
</gene>
<dbReference type="Pfam" id="PF07690">
    <property type="entry name" value="MFS_1"/>
    <property type="match status" value="1"/>
</dbReference>
<feature type="transmembrane region" description="Helical" evidence="5">
    <location>
        <begin position="148"/>
        <end position="168"/>
    </location>
</feature>
<feature type="transmembrane region" description="Helical" evidence="5">
    <location>
        <begin position="247"/>
        <end position="268"/>
    </location>
</feature>
<feature type="transmembrane region" description="Helical" evidence="5">
    <location>
        <begin position="305"/>
        <end position="327"/>
    </location>
</feature>
<dbReference type="KEGG" id="sbae:DSM104329_02700"/>
<keyword evidence="2 5" id="KW-0812">Transmembrane</keyword>
<dbReference type="RefSeq" id="WP_259315969.1">
    <property type="nucleotide sequence ID" value="NZ_CP087164.1"/>
</dbReference>
<dbReference type="InterPro" id="IPR036259">
    <property type="entry name" value="MFS_trans_sf"/>
</dbReference>
<feature type="transmembrane region" description="Helical" evidence="5">
    <location>
        <begin position="367"/>
        <end position="387"/>
    </location>
</feature>
<keyword evidence="4 5" id="KW-0472">Membrane</keyword>
<keyword evidence="3 5" id="KW-1133">Transmembrane helix</keyword>
<keyword evidence="8" id="KW-1185">Reference proteome</keyword>
<feature type="transmembrane region" description="Helical" evidence="5">
    <location>
        <begin position="280"/>
        <end position="299"/>
    </location>
</feature>
<dbReference type="Gene3D" id="1.20.1250.20">
    <property type="entry name" value="MFS general substrate transporter like domains"/>
    <property type="match status" value="2"/>
</dbReference>
<organism evidence="7 8">
    <name type="scientific">Capillimicrobium parvum</name>
    <dbReference type="NCBI Taxonomy" id="2884022"/>
    <lineage>
        <taxon>Bacteria</taxon>
        <taxon>Bacillati</taxon>
        <taxon>Actinomycetota</taxon>
        <taxon>Thermoleophilia</taxon>
        <taxon>Solirubrobacterales</taxon>
        <taxon>Capillimicrobiaceae</taxon>
        <taxon>Capillimicrobium</taxon>
    </lineage>
</organism>
<dbReference type="AlphaFoldDB" id="A0A9E6XXN8"/>
<name>A0A9E6XXN8_9ACTN</name>
<dbReference type="PANTHER" id="PTHR23542">
    <property type="match status" value="1"/>
</dbReference>
<evidence type="ECO:0000256" key="1">
    <source>
        <dbReference type="ARBA" id="ARBA00004651"/>
    </source>
</evidence>
<feature type="transmembrane region" description="Helical" evidence="5">
    <location>
        <begin position="339"/>
        <end position="361"/>
    </location>
</feature>
<dbReference type="EMBL" id="CP087164">
    <property type="protein sequence ID" value="UGS36296.1"/>
    <property type="molecule type" value="Genomic_DNA"/>
</dbReference>
<evidence type="ECO:0000256" key="3">
    <source>
        <dbReference type="ARBA" id="ARBA00022989"/>
    </source>
</evidence>
<feature type="transmembrane region" description="Helical" evidence="5">
    <location>
        <begin position="174"/>
        <end position="197"/>
    </location>
</feature>
<evidence type="ECO:0000256" key="5">
    <source>
        <dbReference type="SAM" id="Phobius"/>
    </source>
</evidence>
<evidence type="ECO:0000313" key="8">
    <source>
        <dbReference type="Proteomes" id="UP001162834"/>
    </source>
</evidence>
<reference evidence="7" key="1">
    <citation type="journal article" date="2022" name="Int. J. Syst. Evol. Microbiol.">
        <title>Pseudomonas aegrilactucae sp. nov. and Pseudomonas morbosilactucae sp. nov., pathogens causing bacterial rot of lettuce in Japan.</title>
        <authorList>
            <person name="Sawada H."/>
            <person name="Fujikawa T."/>
            <person name="Satou M."/>
        </authorList>
    </citation>
    <scope>NUCLEOTIDE SEQUENCE</scope>
    <source>
        <strain evidence="7">0166_1</strain>
    </source>
</reference>
<proteinExistence type="predicted"/>
<evidence type="ECO:0000259" key="6">
    <source>
        <dbReference type="PROSITE" id="PS50850"/>
    </source>
</evidence>
<accession>A0A9E6XXN8</accession>
<sequence length="395" mass="39318">MDNRYARVLRAPEVRGLVASSILARVPIGMVSLSLVLFVEHVKGSYGPAGAVTAAFALSAALLAAAQGRLIDRRGQTVVLLSGASVSLVAFVVLVVLGLRGAPTGVLVACAVVGGAMPPVSACLRPLWPSLLAEDPGLVTAAYALDSILLEVVFVIGPLLAGIIIALFSPQLAVIVGVSLMMAGTVWFASLGPSRTWRGEPATSSHLLGALVAPGMRTLVIGSIAIGVCFGTLEVALAAYGNSRGSGSLAGVLIALQAIGSAAGGLWYGVGGHRLGPLHVGYLALLAAVPPLVALLAAAPTLGAIVPLAIVSGCVLAPLSAAGNLLASALAPAGTLTEAFTWIITATVAGVALGNAMAGIVIDVSSWRVAVLAACGLTVLVVAATVARRGTLRPA</sequence>
<dbReference type="PANTHER" id="PTHR23542:SF1">
    <property type="entry name" value="MAJOR FACILITATOR SUPERFAMILY (MFS) PROFILE DOMAIN-CONTAINING PROTEIN"/>
    <property type="match status" value="1"/>
</dbReference>
<dbReference type="InterPro" id="IPR020846">
    <property type="entry name" value="MFS_dom"/>
</dbReference>
<feature type="transmembrane region" description="Helical" evidence="5">
    <location>
        <begin position="218"/>
        <end position="241"/>
    </location>
</feature>
<feature type="transmembrane region" description="Helical" evidence="5">
    <location>
        <begin position="16"/>
        <end position="39"/>
    </location>
</feature>
<feature type="domain" description="Major facilitator superfamily (MFS) profile" evidence="6">
    <location>
        <begin position="215"/>
        <end position="395"/>
    </location>
</feature>
<dbReference type="PROSITE" id="PS50850">
    <property type="entry name" value="MFS"/>
    <property type="match status" value="1"/>
</dbReference>
<dbReference type="InterPro" id="IPR011701">
    <property type="entry name" value="MFS"/>
</dbReference>
<feature type="transmembrane region" description="Helical" evidence="5">
    <location>
        <begin position="45"/>
        <end position="66"/>
    </location>
</feature>